<reference evidence="1 2" key="1">
    <citation type="journal article" date="2023" name="Science">
        <title>Complex scaffold remodeling in plant triterpene biosynthesis.</title>
        <authorList>
            <person name="De La Pena R."/>
            <person name="Hodgson H."/>
            <person name="Liu J.C."/>
            <person name="Stephenson M.J."/>
            <person name="Martin A.C."/>
            <person name="Owen C."/>
            <person name="Harkess A."/>
            <person name="Leebens-Mack J."/>
            <person name="Jimenez L.E."/>
            <person name="Osbourn A."/>
            <person name="Sattely E.S."/>
        </authorList>
    </citation>
    <scope>NUCLEOTIDE SEQUENCE [LARGE SCALE GENOMIC DNA]</scope>
    <source>
        <strain evidence="2">cv. JPN11</strain>
        <tissue evidence="1">Leaf</tissue>
    </source>
</reference>
<dbReference type="Proteomes" id="UP001164539">
    <property type="component" value="Chromosome 9"/>
</dbReference>
<gene>
    <name evidence="1" type="ORF">OWV82_017016</name>
</gene>
<keyword evidence="2" id="KW-1185">Reference proteome</keyword>
<accession>A0ACC1XIV7</accession>
<dbReference type="EMBL" id="CM051402">
    <property type="protein sequence ID" value="KAJ4710912.1"/>
    <property type="molecule type" value="Genomic_DNA"/>
</dbReference>
<comment type="caution">
    <text evidence="1">The sequence shown here is derived from an EMBL/GenBank/DDBJ whole genome shotgun (WGS) entry which is preliminary data.</text>
</comment>
<name>A0ACC1XIV7_MELAZ</name>
<sequence length="88" mass="9945">MASRWLKRPEVYSLFAAMGVAAGTCGMKLVTNICINPDLRLLKENRAAGVVDNFEEGEREQGPRKFISHRPPEIFPSVHNFFCRPDLP</sequence>
<evidence type="ECO:0000313" key="1">
    <source>
        <dbReference type="EMBL" id="KAJ4710912.1"/>
    </source>
</evidence>
<protein>
    <submittedName>
        <fullName evidence="1">NADH-ubiquinone reductase complex 1 MLRQ subunit</fullName>
    </submittedName>
</protein>
<evidence type="ECO:0000313" key="2">
    <source>
        <dbReference type="Proteomes" id="UP001164539"/>
    </source>
</evidence>
<proteinExistence type="predicted"/>
<organism evidence="1 2">
    <name type="scientific">Melia azedarach</name>
    <name type="common">Chinaberry tree</name>
    <dbReference type="NCBI Taxonomy" id="155640"/>
    <lineage>
        <taxon>Eukaryota</taxon>
        <taxon>Viridiplantae</taxon>
        <taxon>Streptophyta</taxon>
        <taxon>Embryophyta</taxon>
        <taxon>Tracheophyta</taxon>
        <taxon>Spermatophyta</taxon>
        <taxon>Magnoliopsida</taxon>
        <taxon>eudicotyledons</taxon>
        <taxon>Gunneridae</taxon>
        <taxon>Pentapetalae</taxon>
        <taxon>rosids</taxon>
        <taxon>malvids</taxon>
        <taxon>Sapindales</taxon>
        <taxon>Meliaceae</taxon>
        <taxon>Melia</taxon>
    </lineage>
</organism>